<sequence>MIRTAFAALAGATLVLAACSNATPQEKHELGCAAGTLTGAVLGGLVGSAFGKGGGHDLMVAAGAGAGAGLGTLACKQ</sequence>
<dbReference type="PROSITE" id="PS51257">
    <property type="entry name" value="PROKAR_LIPOPROTEIN"/>
    <property type="match status" value="1"/>
</dbReference>
<evidence type="ECO:0000313" key="2">
    <source>
        <dbReference type="EMBL" id="TPE47946.1"/>
    </source>
</evidence>
<evidence type="ECO:0008006" key="4">
    <source>
        <dbReference type="Google" id="ProtNLM"/>
    </source>
</evidence>
<feature type="signal peptide" evidence="1">
    <location>
        <begin position="1"/>
        <end position="17"/>
    </location>
</feature>
<keyword evidence="1" id="KW-0732">Signal</keyword>
<reference evidence="2 3" key="1">
    <citation type="submission" date="2019-06" db="EMBL/GenBank/DDBJ databases">
        <title>A novel bacterium of genus Amaricoccus, isolated from marine sediment.</title>
        <authorList>
            <person name="Huang H."/>
            <person name="Mo K."/>
            <person name="Hu Y."/>
        </authorList>
    </citation>
    <scope>NUCLEOTIDE SEQUENCE [LARGE SCALE GENOMIC DNA]</scope>
    <source>
        <strain evidence="2 3">HB172011</strain>
    </source>
</reference>
<comment type="caution">
    <text evidence="2">The sequence shown here is derived from an EMBL/GenBank/DDBJ whole genome shotgun (WGS) entry which is preliminary data.</text>
</comment>
<proteinExistence type="predicted"/>
<organism evidence="2 3">
    <name type="scientific">Amaricoccus solimangrovi</name>
    <dbReference type="NCBI Taxonomy" id="2589815"/>
    <lineage>
        <taxon>Bacteria</taxon>
        <taxon>Pseudomonadati</taxon>
        <taxon>Pseudomonadota</taxon>
        <taxon>Alphaproteobacteria</taxon>
        <taxon>Rhodobacterales</taxon>
        <taxon>Paracoccaceae</taxon>
        <taxon>Amaricoccus</taxon>
    </lineage>
</organism>
<evidence type="ECO:0000313" key="3">
    <source>
        <dbReference type="Proteomes" id="UP000319255"/>
    </source>
</evidence>
<dbReference type="EMBL" id="VFRP01000026">
    <property type="protein sequence ID" value="TPE47946.1"/>
    <property type="molecule type" value="Genomic_DNA"/>
</dbReference>
<protein>
    <recommendedName>
        <fullName evidence="4">17 kDa surface antigen</fullName>
    </recommendedName>
</protein>
<evidence type="ECO:0000256" key="1">
    <source>
        <dbReference type="SAM" id="SignalP"/>
    </source>
</evidence>
<accession>A0A501WQ91</accession>
<dbReference type="RefSeq" id="WP_140455697.1">
    <property type="nucleotide sequence ID" value="NZ_VFRP01000026.1"/>
</dbReference>
<feature type="chain" id="PRO_5021369340" description="17 kDa surface antigen" evidence="1">
    <location>
        <begin position="18"/>
        <end position="77"/>
    </location>
</feature>
<gene>
    <name evidence="2" type="ORF">FJM51_18905</name>
</gene>
<dbReference type="Proteomes" id="UP000319255">
    <property type="component" value="Unassembled WGS sequence"/>
</dbReference>
<dbReference type="AlphaFoldDB" id="A0A501WQ91"/>
<keyword evidence="3" id="KW-1185">Reference proteome</keyword>
<name>A0A501WQ91_9RHOB</name>